<sequence>MAVSSFENSYYRLLGTTPTDSGAVFRVALLPGCEVYRGHFPGRPVCPGVCNIELIRQCAERLVGQRLHIHTVSQCRFTAVASPALSPEVDVSLSATPASGKWLVVARVSSGDCVYVEYKGEMLAY</sequence>
<dbReference type="Proteomes" id="UP000824023">
    <property type="component" value="Unassembled WGS sequence"/>
</dbReference>
<dbReference type="Pfam" id="PF22818">
    <property type="entry name" value="ApeI-like"/>
    <property type="match status" value="1"/>
</dbReference>
<gene>
    <name evidence="2" type="ORF">H9819_01750</name>
</gene>
<dbReference type="InterPro" id="IPR054545">
    <property type="entry name" value="ApeI-like"/>
</dbReference>
<comment type="caution">
    <text evidence="2">The sequence shown here is derived from an EMBL/GenBank/DDBJ whole genome shotgun (WGS) entry which is preliminary data.</text>
</comment>
<dbReference type="EMBL" id="DXCK01000031">
    <property type="protein sequence ID" value="HIZ00963.1"/>
    <property type="molecule type" value="Genomic_DNA"/>
</dbReference>
<proteinExistence type="predicted"/>
<reference evidence="2" key="2">
    <citation type="submission" date="2021-04" db="EMBL/GenBank/DDBJ databases">
        <authorList>
            <person name="Gilroy R."/>
        </authorList>
    </citation>
    <scope>NUCLEOTIDE SEQUENCE</scope>
    <source>
        <strain evidence="2">ChiHjej12B11-24981</strain>
    </source>
</reference>
<accession>A0A9D2A312</accession>
<dbReference type="InterPro" id="IPR029069">
    <property type="entry name" value="HotDog_dom_sf"/>
</dbReference>
<evidence type="ECO:0000259" key="1">
    <source>
        <dbReference type="Pfam" id="PF22818"/>
    </source>
</evidence>
<dbReference type="SUPFAM" id="SSF54637">
    <property type="entry name" value="Thioesterase/thiol ester dehydrase-isomerase"/>
    <property type="match status" value="1"/>
</dbReference>
<name>A0A9D2A312_9BACE</name>
<evidence type="ECO:0000313" key="3">
    <source>
        <dbReference type="Proteomes" id="UP000824023"/>
    </source>
</evidence>
<dbReference type="Gene3D" id="3.10.129.10">
    <property type="entry name" value="Hotdog Thioesterase"/>
    <property type="match status" value="1"/>
</dbReference>
<feature type="domain" description="ApeI dehydratase-like" evidence="1">
    <location>
        <begin position="22"/>
        <end position="95"/>
    </location>
</feature>
<evidence type="ECO:0000313" key="2">
    <source>
        <dbReference type="EMBL" id="HIZ00963.1"/>
    </source>
</evidence>
<reference evidence="2" key="1">
    <citation type="journal article" date="2021" name="PeerJ">
        <title>Extensive microbial diversity within the chicken gut microbiome revealed by metagenomics and culture.</title>
        <authorList>
            <person name="Gilroy R."/>
            <person name="Ravi A."/>
            <person name="Getino M."/>
            <person name="Pursley I."/>
            <person name="Horton D.L."/>
            <person name="Alikhan N.F."/>
            <person name="Baker D."/>
            <person name="Gharbi K."/>
            <person name="Hall N."/>
            <person name="Watson M."/>
            <person name="Adriaenssens E.M."/>
            <person name="Foster-Nyarko E."/>
            <person name="Jarju S."/>
            <person name="Secka A."/>
            <person name="Antonio M."/>
            <person name="Oren A."/>
            <person name="Chaudhuri R.R."/>
            <person name="La Ragione R."/>
            <person name="Hildebrand F."/>
            <person name="Pallen M.J."/>
        </authorList>
    </citation>
    <scope>NUCLEOTIDE SEQUENCE</scope>
    <source>
        <strain evidence="2">ChiHjej12B11-24981</strain>
    </source>
</reference>
<dbReference type="AlphaFoldDB" id="A0A9D2A312"/>
<protein>
    <submittedName>
        <fullName evidence="2">Beta-hydroxyacyl-ACP dehydratase</fullName>
    </submittedName>
</protein>
<organism evidence="2 3">
    <name type="scientific">Candidatus Bacteroides merdipullorum</name>
    <dbReference type="NCBI Taxonomy" id="2838474"/>
    <lineage>
        <taxon>Bacteria</taxon>
        <taxon>Pseudomonadati</taxon>
        <taxon>Bacteroidota</taxon>
        <taxon>Bacteroidia</taxon>
        <taxon>Bacteroidales</taxon>
        <taxon>Bacteroidaceae</taxon>
        <taxon>Bacteroides</taxon>
    </lineage>
</organism>